<keyword evidence="3" id="KW-1185">Reference proteome</keyword>
<evidence type="ECO:0000313" key="2">
    <source>
        <dbReference type="EMBL" id="PIN91509.1"/>
    </source>
</evidence>
<keyword evidence="1" id="KW-1133">Transmembrane helix</keyword>
<evidence type="ECO:0000313" key="3">
    <source>
        <dbReference type="Proteomes" id="UP000228934"/>
    </source>
</evidence>
<accession>A0A2G9NK93</accession>
<keyword evidence="1" id="KW-0472">Membrane</keyword>
<gene>
    <name evidence="2" type="ORF">AB205_0119990</name>
</gene>
<reference evidence="3" key="1">
    <citation type="journal article" date="2017" name="Nat. Commun.">
        <title>The North American bullfrog draft genome provides insight into hormonal regulation of long noncoding RNA.</title>
        <authorList>
            <person name="Hammond S.A."/>
            <person name="Warren R.L."/>
            <person name="Vandervalk B.P."/>
            <person name="Kucuk E."/>
            <person name="Khan H."/>
            <person name="Gibb E.A."/>
            <person name="Pandoh P."/>
            <person name="Kirk H."/>
            <person name="Zhao Y."/>
            <person name="Jones M."/>
            <person name="Mungall A.J."/>
            <person name="Coope R."/>
            <person name="Pleasance S."/>
            <person name="Moore R.A."/>
            <person name="Holt R.A."/>
            <person name="Round J.M."/>
            <person name="Ohora S."/>
            <person name="Walle B.V."/>
            <person name="Veldhoen N."/>
            <person name="Helbing C.C."/>
            <person name="Birol I."/>
        </authorList>
    </citation>
    <scope>NUCLEOTIDE SEQUENCE [LARGE SCALE GENOMIC DNA]</scope>
</reference>
<name>A0A2G9NK93_AQUCT</name>
<evidence type="ECO:0000256" key="1">
    <source>
        <dbReference type="SAM" id="Phobius"/>
    </source>
</evidence>
<dbReference type="OrthoDB" id="660555at2759"/>
<feature type="transmembrane region" description="Helical" evidence="1">
    <location>
        <begin position="55"/>
        <end position="76"/>
    </location>
</feature>
<organism evidence="2 3">
    <name type="scientific">Aquarana catesbeiana</name>
    <name type="common">American bullfrog</name>
    <name type="synonym">Rana catesbeiana</name>
    <dbReference type="NCBI Taxonomy" id="8400"/>
    <lineage>
        <taxon>Eukaryota</taxon>
        <taxon>Metazoa</taxon>
        <taxon>Chordata</taxon>
        <taxon>Craniata</taxon>
        <taxon>Vertebrata</taxon>
        <taxon>Euteleostomi</taxon>
        <taxon>Amphibia</taxon>
        <taxon>Batrachia</taxon>
        <taxon>Anura</taxon>
        <taxon>Neobatrachia</taxon>
        <taxon>Ranoidea</taxon>
        <taxon>Ranidae</taxon>
        <taxon>Aquarana</taxon>
    </lineage>
</organism>
<dbReference type="AlphaFoldDB" id="A0A2G9NK93"/>
<dbReference type="EMBL" id="KV923217">
    <property type="protein sequence ID" value="PIN91509.1"/>
    <property type="molecule type" value="Genomic_DNA"/>
</dbReference>
<sequence>MGLVFGLDSTTYCYAPNVGNSSHVLNRKAVPLVTQVERFILLVWRLSTEGFSFKYHLVAMNGGMFIVFNPFLLLLFF</sequence>
<keyword evidence="1" id="KW-0812">Transmembrane</keyword>
<protein>
    <submittedName>
        <fullName evidence="2">Uncharacterized protein</fullName>
    </submittedName>
</protein>
<proteinExistence type="predicted"/>
<dbReference type="Proteomes" id="UP000228934">
    <property type="component" value="Unassembled WGS sequence"/>
</dbReference>